<name>A0ACB0L1S8_TRIPR</name>
<reference evidence="1" key="1">
    <citation type="submission" date="2023-10" db="EMBL/GenBank/DDBJ databases">
        <authorList>
            <person name="Rodriguez Cubillos JULIANA M."/>
            <person name="De Vega J."/>
        </authorList>
    </citation>
    <scope>NUCLEOTIDE SEQUENCE</scope>
</reference>
<gene>
    <name evidence="1" type="ORF">MILVUS5_LOCUS28060</name>
</gene>
<sequence length="272" mass="29661">MKFINNNINLNFFYIILISFALQKCMAHTFMDSPSLESRSISHSHSHHSANPPTYSSEAPSEAPSESTSDFPEIPNFASESGQDPFGESSSFKDAISDILRGSLFGNSMPMPTQPHHISESRQSTLGLDQICMHTDYPDVCMTTIKPLVSQNFDIMDVLAAAIKVCSIEVKLTTTKVKRHAAKNPAVASAVSECQEQYKIAAENLHRAMKAVESRDLGTITVMLSAVMADVSTCESAFEDIRKSPSSDMTKTDGLVTITVSNSLSIANLVPY</sequence>
<evidence type="ECO:0000313" key="1">
    <source>
        <dbReference type="EMBL" id="CAJ2662484.1"/>
    </source>
</evidence>
<dbReference type="EMBL" id="CASHSV030000409">
    <property type="protein sequence ID" value="CAJ2662484.1"/>
    <property type="molecule type" value="Genomic_DNA"/>
</dbReference>
<keyword evidence="2" id="KW-1185">Reference proteome</keyword>
<comment type="caution">
    <text evidence="1">The sequence shown here is derived from an EMBL/GenBank/DDBJ whole genome shotgun (WGS) entry which is preliminary data.</text>
</comment>
<evidence type="ECO:0000313" key="2">
    <source>
        <dbReference type="Proteomes" id="UP001177021"/>
    </source>
</evidence>
<accession>A0ACB0L1S8</accession>
<proteinExistence type="predicted"/>
<protein>
    <submittedName>
        <fullName evidence="1">Uncharacterized protein</fullName>
    </submittedName>
</protein>
<organism evidence="1 2">
    <name type="scientific">Trifolium pratense</name>
    <name type="common">Red clover</name>
    <dbReference type="NCBI Taxonomy" id="57577"/>
    <lineage>
        <taxon>Eukaryota</taxon>
        <taxon>Viridiplantae</taxon>
        <taxon>Streptophyta</taxon>
        <taxon>Embryophyta</taxon>
        <taxon>Tracheophyta</taxon>
        <taxon>Spermatophyta</taxon>
        <taxon>Magnoliopsida</taxon>
        <taxon>eudicotyledons</taxon>
        <taxon>Gunneridae</taxon>
        <taxon>Pentapetalae</taxon>
        <taxon>rosids</taxon>
        <taxon>fabids</taxon>
        <taxon>Fabales</taxon>
        <taxon>Fabaceae</taxon>
        <taxon>Papilionoideae</taxon>
        <taxon>50 kb inversion clade</taxon>
        <taxon>NPAAA clade</taxon>
        <taxon>Hologalegina</taxon>
        <taxon>IRL clade</taxon>
        <taxon>Trifolieae</taxon>
        <taxon>Trifolium</taxon>
    </lineage>
</organism>
<dbReference type="Proteomes" id="UP001177021">
    <property type="component" value="Unassembled WGS sequence"/>
</dbReference>